<name>A0A1C7MRP9_GRIFR</name>
<dbReference type="EMBL" id="LUGG01000001">
    <property type="protein sequence ID" value="OBZ79545.1"/>
    <property type="molecule type" value="Genomic_DNA"/>
</dbReference>
<gene>
    <name evidence="1" type="ORF">A0H81_00056</name>
</gene>
<proteinExistence type="predicted"/>
<evidence type="ECO:0000313" key="2">
    <source>
        <dbReference type="Proteomes" id="UP000092993"/>
    </source>
</evidence>
<reference evidence="1 2" key="1">
    <citation type="submission" date="2016-03" db="EMBL/GenBank/DDBJ databases">
        <title>Whole genome sequencing of Grifola frondosa 9006-11.</title>
        <authorList>
            <person name="Min B."/>
            <person name="Park H."/>
            <person name="Kim J.-G."/>
            <person name="Cho H."/>
            <person name="Oh Y.-L."/>
            <person name="Kong W.-S."/>
            <person name="Choi I.-G."/>
        </authorList>
    </citation>
    <scope>NUCLEOTIDE SEQUENCE [LARGE SCALE GENOMIC DNA]</scope>
    <source>
        <strain evidence="1 2">9006-11</strain>
    </source>
</reference>
<protein>
    <submittedName>
        <fullName evidence="1">Uncharacterized protein</fullName>
    </submittedName>
</protein>
<accession>A0A1C7MRP9</accession>
<organism evidence="1 2">
    <name type="scientific">Grifola frondosa</name>
    <name type="common">Maitake</name>
    <name type="synonym">Polyporus frondosus</name>
    <dbReference type="NCBI Taxonomy" id="5627"/>
    <lineage>
        <taxon>Eukaryota</taxon>
        <taxon>Fungi</taxon>
        <taxon>Dikarya</taxon>
        <taxon>Basidiomycota</taxon>
        <taxon>Agaricomycotina</taxon>
        <taxon>Agaricomycetes</taxon>
        <taxon>Polyporales</taxon>
        <taxon>Grifolaceae</taxon>
        <taxon>Grifola</taxon>
    </lineage>
</organism>
<dbReference type="AlphaFoldDB" id="A0A1C7MRP9"/>
<sequence>MMVDLSILHVLTHNIGHHLGCFVSSPVSVLPEYSLAGCALHLHATVMSAASFTIFRPGGMVYDEQTRPKDPR</sequence>
<evidence type="ECO:0000313" key="1">
    <source>
        <dbReference type="EMBL" id="OBZ79545.1"/>
    </source>
</evidence>
<comment type="caution">
    <text evidence="1">The sequence shown here is derived from an EMBL/GenBank/DDBJ whole genome shotgun (WGS) entry which is preliminary data.</text>
</comment>
<dbReference type="Proteomes" id="UP000092993">
    <property type="component" value="Unassembled WGS sequence"/>
</dbReference>
<keyword evidence="2" id="KW-1185">Reference proteome</keyword>